<evidence type="ECO:0000259" key="4">
    <source>
        <dbReference type="Pfam" id="PF00496"/>
    </source>
</evidence>
<dbReference type="Proteomes" id="UP000234462">
    <property type="component" value="Unassembled WGS sequence"/>
</dbReference>
<dbReference type="AlphaFoldDB" id="A0A2H1L9M2"/>
<reference evidence="6" key="1">
    <citation type="submission" date="2017-03" db="EMBL/GenBank/DDBJ databases">
        <authorList>
            <person name="Monnet C."/>
        </authorList>
    </citation>
    <scope>NUCLEOTIDE SEQUENCE [LARGE SCALE GENOMIC DNA]</scope>
    <source>
        <strain evidence="6">SJ5-8</strain>
    </source>
</reference>
<evidence type="ECO:0000313" key="5">
    <source>
        <dbReference type="EMBL" id="SMY13163.1"/>
    </source>
</evidence>
<dbReference type="InterPro" id="IPR000914">
    <property type="entry name" value="SBP_5_dom"/>
</dbReference>
<dbReference type="GO" id="GO:0042597">
    <property type="term" value="C:periplasmic space"/>
    <property type="evidence" value="ECO:0007669"/>
    <property type="project" value="UniProtKB-ARBA"/>
</dbReference>
<feature type="domain" description="Solute-binding protein family 5" evidence="4">
    <location>
        <begin position="98"/>
        <end position="428"/>
    </location>
</feature>
<dbReference type="PROSITE" id="PS51257">
    <property type="entry name" value="PROKAR_LIPOPROTEIN"/>
    <property type="match status" value="1"/>
</dbReference>
<dbReference type="Pfam" id="PF00496">
    <property type="entry name" value="SBP_bac_5"/>
    <property type="match status" value="1"/>
</dbReference>
<gene>
    <name evidence="5" type="ORF">BJEO58_02773</name>
</gene>
<keyword evidence="6" id="KW-1185">Reference proteome</keyword>
<dbReference type="GO" id="GO:0015833">
    <property type="term" value="P:peptide transport"/>
    <property type="evidence" value="ECO:0007669"/>
    <property type="project" value="TreeGrafter"/>
</dbReference>
<evidence type="ECO:0000256" key="1">
    <source>
        <dbReference type="ARBA" id="ARBA00005695"/>
    </source>
</evidence>
<keyword evidence="2" id="KW-0813">Transport</keyword>
<dbReference type="PIRSF" id="PIRSF002741">
    <property type="entry name" value="MppA"/>
    <property type="match status" value="1"/>
</dbReference>
<dbReference type="CDD" id="cd08503">
    <property type="entry name" value="PBP2_NikA_DppA_OppA_like_17"/>
    <property type="match status" value="1"/>
</dbReference>
<dbReference type="PANTHER" id="PTHR30290">
    <property type="entry name" value="PERIPLASMIC BINDING COMPONENT OF ABC TRANSPORTER"/>
    <property type="match status" value="1"/>
</dbReference>
<dbReference type="Gene3D" id="3.10.105.10">
    <property type="entry name" value="Dipeptide-binding Protein, Domain 3"/>
    <property type="match status" value="1"/>
</dbReference>
<name>A0A2H1L9M2_9MICO</name>
<sequence length="527" mass="57854">MRTGTGLRRVEQALTRRGILGGAIGVGSVGLLAACGPGPAAQVDMSGGPQRGGALRVGLSGGSSADTVDAHIPVNSGDSARVINIYDTLLIRGDEFELQHRLAETFETNDDGTVWTAKIREGVTFHDGKPLTADDVVFTFERITDPDDPKSGAAGLAMLDEVVATDDYTVEFRLNEANSALDDALGQYAMGIVPRGYDPENPIGSGPFKLKSFEPGQSAVLEANHDYWDEGPYLDEVHLLNFNDTDAVINALLSSQVDCVGQIPLSLVDVIESDERMRILNSETGMWLPFSMRVDKAPFDDVRVRQAMRLVVDREEMLEQVFSGHGRLGNDMFSPLDPDYPSDLPQRTQDIDEAKRLLADAGYPDGLTVELVTAPIQAGAVEAAQVYAEQAKLAGITVDIRRVDTTTFFGENYLSWDFAQSFWYTRNFIPQATSCALEESSTNETQYTDEDFADTFYRARSETNPRLRGELIRQAQHKLYEEGGYIIWGFGNQADAYQSYVGGFVENATGLPLSGYTFRRNWMGEIS</sequence>
<comment type="similarity">
    <text evidence="1">Belongs to the bacterial solute-binding protein 5 family.</text>
</comment>
<accession>A0A2H1L9M2</accession>
<dbReference type="GO" id="GO:1904680">
    <property type="term" value="F:peptide transmembrane transporter activity"/>
    <property type="evidence" value="ECO:0007669"/>
    <property type="project" value="TreeGrafter"/>
</dbReference>
<dbReference type="GO" id="GO:0043190">
    <property type="term" value="C:ATP-binding cassette (ABC) transporter complex"/>
    <property type="evidence" value="ECO:0007669"/>
    <property type="project" value="InterPro"/>
</dbReference>
<dbReference type="OrthoDB" id="3225986at2"/>
<dbReference type="EMBL" id="FXZM01000018">
    <property type="protein sequence ID" value="SMY13163.1"/>
    <property type="molecule type" value="Genomic_DNA"/>
</dbReference>
<dbReference type="RefSeq" id="WP_101590065.1">
    <property type="nucleotide sequence ID" value="NZ_FXZM01000018.1"/>
</dbReference>
<protein>
    <submittedName>
        <fullName evidence="5">Peptide/nickel transport system substrate-binding protein</fullName>
    </submittedName>
</protein>
<evidence type="ECO:0000313" key="6">
    <source>
        <dbReference type="Proteomes" id="UP000234462"/>
    </source>
</evidence>
<dbReference type="InterPro" id="IPR039424">
    <property type="entry name" value="SBP_5"/>
</dbReference>
<evidence type="ECO:0000256" key="3">
    <source>
        <dbReference type="ARBA" id="ARBA00022729"/>
    </source>
</evidence>
<evidence type="ECO:0000256" key="2">
    <source>
        <dbReference type="ARBA" id="ARBA00022448"/>
    </source>
</evidence>
<organism evidence="5 6">
    <name type="scientific">Brevibacterium jeotgali</name>
    <dbReference type="NCBI Taxonomy" id="1262550"/>
    <lineage>
        <taxon>Bacteria</taxon>
        <taxon>Bacillati</taxon>
        <taxon>Actinomycetota</taxon>
        <taxon>Actinomycetes</taxon>
        <taxon>Micrococcales</taxon>
        <taxon>Brevibacteriaceae</taxon>
        <taxon>Brevibacterium</taxon>
    </lineage>
</organism>
<proteinExistence type="inferred from homology"/>
<dbReference type="SUPFAM" id="SSF53850">
    <property type="entry name" value="Periplasmic binding protein-like II"/>
    <property type="match status" value="1"/>
</dbReference>
<dbReference type="PANTHER" id="PTHR30290:SF9">
    <property type="entry name" value="OLIGOPEPTIDE-BINDING PROTEIN APPA"/>
    <property type="match status" value="1"/>
</dbReference>
<dbReference type="InterPro" id="IPR030678">
    <property type="entry name" value="Peptide/Ni-bd"/>
</dbReference>
<dbReference type="Gene3D" id="3.40.190.10">
    <property type="entry name" value="Periplasmic binding protein-like II"/>
    <property type="match status" value="1"/>
</dbReference>
<keyword evidence="3" id="KW-0732">Signal</keyword>